<accession>A0A9P6E378</accession>
<protein>
    <submittedName>
        <fullName evidence="3">Urease accessory protein UreD</fullName>
    </submittedName>
</protein>
<dbReference type="PANTHER" id="PTHR33643:SF1">
    <property type="entry name" value="UREASE ACCESSORY PROTEIN D"/>
    <property type="match status" value="1"/>
</dbReference>
<dbReference type="OrthoDB" id="5550464at2759"/>
<dbReference type="GO" id="GO:0016151">
    <property type="term" value="F:nickel cation binding"/>
    <property type="evidence" value="ECO:0007669"/>
    <property type="project" value="InterPro"/>
</dbReference>
<evidence type="ECO:0000313" key="4">
    <source>
        <dbReference type="Proteomes" id="UP000807306"/>
    </source>
</evidence>
<evidence type="ECO:0000313" key="3">
    <source>
        <dbReference type="EMBL" id="KAF9521692.1"/>
    </source>
</evidence>
<sequence length="266" mass="29628">MVYMLTYGGGLVGGDAVDLSVTVQPGVKLVLLSQGTTKVFKTRLGRRLAAVSSHPPLESHQISVSTKQNITFRIARGSVLVLLPGPVTCFRDASYDQTQRFYVEHSGSVVALDWITSGRMSMGEEWLFSRYYSLNEILLDEIRLVKDVMLLSSGQLGKGIPDRTLKERLAPYSCYATLFLYGPHLRDVIAAITSRYALITVFKTREPTELIWSLSPIEPARHELEGQGVVVRVAGRTTEMVKDWLKEALSGLEAVVGRNYYKRAFP</sequence>
<dbReference type="EMBL" id="MU158001">
    <property type="protein sequence ID" value="KAF9521692.1"/>
    <property type="molecule type" value="Genomic_DNA"/>
</dbReference>
<keyword evidence="2" id="KW-0143">Chaperone</keyword>
<dbReference type="PANTHER" id="PTHR33643">
    <property type="entry name" value="UREASE ACCESSORY PROTEIN D"/>
    <property type="match status" value="1"/>
</dbReference>
<dbReference type="Proteomes" id="UP000807306">
    <property type="component" value="Unassembled WGS sequence"/>
</dbReference>
<dbReference type="Pfam" id="PF01774">
    <property type="entry name" value="UreD"/>
    <property type="match status" value="1"/>
</dbReference>
<gene>
    <name evidence="3" type="ORF">CPB83DRAFT_865320</name>
</gene>
<comment type="similarity">
    <text evidence="1">Belongs to the UreD family.</text>
</comment>
<proteinExistence type="inferred from homology"/>
<evidence type="ECO:0000256" key="2">
    <source>
        <dbReference type="ARBA" id="ARBA00023186"/>
    </source>
</evidence>
<organism evidence="3 4">
    <name type="scientific">Crepidotus variabilis</name>
    <dbReference type="NCBI Taxonomy" id="179855"/>
    <lineage>
        <taxon>Eukaryota</taxon>
        <taxon>Fungi</taxon>
        <taxon>Dikarya</taxon>
        <taxon>Basidiomycota</taxon>
        <taxon>Agaricomycotina</taxon>
        <taxon>Agaricomycetes</taxon>
        <taxon>Agaricomycetidae</taxon>
        <taxon>Agaricales</taxon>
        <taxon>Agaricineae</taxon>
        <taxon>Crepidotaceae</taxon>
        <taxon>Crepidotus</taxon>
    </lineage>
</organism>
<dbReference type="AlphaFoldDB" id="A0A9P6E378"/>
<dbReference type="HAMAP" id="MF_01384">
    <property type="entry name" value="UreD"/>
    <property type="match status" value="1"/>
</dbReference>
<reference evidence="3" key="1">
    <citation type="submission" date="2020-11" db="EMBL/GenBank/DDBJ databases">
        <authorList>
            <consortium name="DOE Joint Genome Institute"/>
            <person name="Ahrendt S."/>
            <person name="Riley R."/>
            <person name="Andreopoulos W."/>
            <person name="Labutti K."/>
            <person name="Pangilinan J."/>
            <person name="Ruiz-Duenas F.J."/>
            <person name="Barrasa J.M."/>
            <person name="Sanchez-Garcia M."/>
            <person name="Camarero S."/>
            <person name="Miyauchi S."/>
            <person name="Serrano A."/>
            <person name="Linde D."/>
            <person name="Babiker R."/>
            <person name="Drula E."/>
            <person name="Ayuso-Fernandez I."/>
            <person name="Pacheco R."/>
            <person name="Padilla G."/>
            <person name="Ferreira P."/>
            <person name="Barriuso J."/>
            <person name="Kellner H."/>
            <person name="Castanera R."/>
            <person name="Alfaro M."/>
            <person name="Ramirez L."/>
            <person name="Pisabarro A.G."/>
            <person name="Kuo A."/>
            <person name="Tritt A."/>
            <person name="Lipzen A."/>
            <person name="He G."/>
            <person name="Yan M."/>
            <person name="Ng V."/>
            <person name="Cullen D."/>
            <person name="Martin F."/>
            <person name="Rosso M.-N."/>
            <person name="Henrissat B."/>
            <person name="Hibbett D."/>
            <person name="Martinez A.T."/>
            <person name="Grigoriev I.V."/>
        </authorList>
    </citation>
    <scope>NUCLEOTIDE SEQUENCE</scope>
    <source>
        <strain evidence="3">CBS 506.95</strain>
    </source>
</reference>
<comment type="caution">
    <text evidence="3">The sequence shown here is derived from an EMBL/GenBank/DDBJ whole genome shotgun (WGS) entry which is preliminary data.</text>
</comment>
<name>A0A9P6E378_9AGAR</name>
<keyword evidence="4" id="KW-1185">Reference proteome</keyword>
<dbReference type="InterPro" id="IPR002669">
    <property type="entry name" value="UreD"/>
</dbReference>
<evidence type="ECO:0000256" key="1">
    <source>
        <dbReference type="ARBA" id="ARBA00007177"/>
    </source>
</evidence>